<evidence type="ECO:0000259" key="2">
    <source>
        <dbReference type="Pfam" id="PF01757"/>
    </source>
</evidence>
<keyword evidence="3" id="KW-0012">Acyltransferase</keyword>
<evidence type="ECO:0000313" key="4">
    <source>
        <dbReference type="Proteomes" id="UP001430290"/>
    </source>
</evidence>
<feature type="transmembrane region" description="Helical" evidence="1">
    <location>
        <begin position="227"/>
        <end position="243"/>
    </location>
</feature>
<name>A0ABS7TEX0_9GAMM</name>
<dbReference type="PANTHER" id="PTHR23028">
    <property type="entry name" value="ACETYLTRANSFERASE"/>
    <property type="match status" value="1"/>
</dbReference>
<feature type="transmembrane region" description="Helical" evidence="1">
    <location>
        <begin position="325"/>
        <end position="347"/>
    </location>
</feature>
<keyword evidence="4" id="KW-1185">Reference proteome</keyword>
<dbReference type="PANTHER" id="PTHR23028:SF53">
    <property type="entry name" value="ACYL_TRANSF_3 DOMAIN-CONTAINING PROTEIN"/>
    <property type="match status" value="1"/>
</dbReference>
<keyword evidence="3" id="KW-0808">Transferase</keyword>
<dbReference type="Pfam" id="PF01757">
    <property type="entry name" value="Acyl_transf_3"/>
    <property type="match status" value="1"/>
</dbReference>
<keyword evidence="1" id="KW-0812">Transmembrane</keyword>
<organism evidence="3 4">
    <name type="scientific">Thermomonas beijingensis</name>
    <dbReference type="NCBI Taxonomy" id="2872701"/>
    <lineage>
        <taxon>Bacteria</taxon>
        <taxon>Pseudomonadati</taxon>
        <taxon>Pseudomonadota</taxon>
        <taxon>Gammaproteobacteria</taxon>
        <taxon>Lysobacterales</taxon>
        <taxon>Lysobacteraceae</taxon>
        <taxon>Thermomonas</taxon>
    </lineage>
</organism>
<feature type="transmembrane region" description="Helical" evidence="1">
    <location>
        <begin position="272"/>
        <end position="287"/>
    </location>
</feature>
<dbReference type="RefSeq" id="WP_223629093.1">
    <property type="nucleotide sequence ID" value="NZ_JAIQDJ010000004.1"/>
</dbReference>
<dbReference type="InterPro" id="IPR002656">
    <property type="entry name" value="Acyl_transf_3_dom"/>
</dbReference>
<feature type="transmembrane region" description="Helical" evidence="1">
    <location>
        <begin position="249"/>
        <end position="265"/>
    </location>
</feature>
<feature type="transmembrane region" description="Helical" evidence="1">
    <location>
        <begin position="105"/>
        <end position="127"/>
    </location>
</feature>
<keyword evidence="1" id="KW-0472">Membrane</keyword>
<comment type="caution">
    <text evidence="3">The sequence shown here is derived from an EMBL/GenBank/DDBJ whole genome shotgun (WGS) entry which is preliminary data.</text>
</comment>
<proteinExistence type="predicted"/>
<feature type="transmembrane region" description="Helical" evidence="1">
    <location>
        <begin position="184"/>
        <end position="215"/>
    </location>
</feature>
<accession>A0ABS7TEX0</accession>
<evidence type="ECO:0000313" key="3">
    <source>
        <dbReference type="EMBL" id="MBZ4186414.1"/>
    </source>
</evidence>
<dbReference type="Proteomes" id="UP001430290">
    <property type="component" value="Unassembled WGS sequence"/>
</dbReference>
<dbReference type="EMBL" id="JAIQDJ010000004">
    <property type="protein sequence ID" value="MBZ4186414.1"/>
    <property type="molecule type" value="Genomic_DNA"/>
</dbReference>
<reference evidence="3" key="1">
    <citation type="submission" date="2021-09" db="EMBL/GenBank/DDBJ databases">
        <authorList>
            <person name="Wu T."/>
            <person name="Guo S.Z."/>
        </authorList>
    </citation>
    <scope>NUCLEOTIDE SEQUENCE</scope>
    <source>
        <strain evidence="3">RSS-23</strain>
    </source>
</reference>
<evidence type="ECO:0000256" key="1">
    <source>
        <dbReference type="SAM" id="Phobius"/>
    </source>
</evidence>
<dbReference type="GO" id="GO:0016746">
    <property type="term" value="F:acyltransferase activity"/>
    <property type="evidence" value="ECO:0007669"/>
    <property type="project" value="UniProtKB-KW"/>
</dbReference>
<feature type="transmembrane region" description="Helical" evidence="1">
    <location>
        <begin position="34"/>
        <end position="54"/>
    </location>
</feature>
<gene>
    <name evidence="3" type="ORF">K7B09_08770</name>
</gene>
<feature type="domain" description="Acyltransferase 3" evidence="2">
    <location>
        <begin position="35"/>
        <end position="345"/>
    </location>
</feature>
<dbReference type="InterPro" id="IPR050879">
    <property type="entry name" value="Acyltransferase_3"/>
</dbReference>
<protein>
    <submittedName>
        <fullName evidence="3">Acyltransferase</fullName>
    </submittedName>
</protein>
<feature type="transmembrane region" description="Helical" evidence="1">
    <location>
        <begin position="74"/>
        <end position="93"/>
    </location>
</feature>
<sequence length="378" mass="42568">MSKPSSHSDGRALQPANGETSIAAHLARRSDNFLLLRIFAALAVIYGHSFALTKPGDLGDMFVRSGWPMYSGDMAVAMFFVISGYMVSGSYLVRGDLWEFTKARLLRIVPAFALVLVVCAYGIGPLLSNQPMGDYFRDPAVAAYAWKNLRFSSDMAWQLPGVFQGQMRDAVNGSIWTLPAEMRMYVLTAALGVFGLLTQRWLGTACMLLLVVLGITRPEYIPLHPDWFRLAGFFAVGILVQLHKDRLHVRHTAMLMLLLLVYLSMRSRAMPWLFALALAYFCFWFAYRTPVWRKLEQWGDPSYGIYLWGWPLQQVLVAKMPAISAWHNFALAAVLATCMGYVSWWCLERPALKLKHWHPRRLGTGASIRTKPPGDGLP</sequence>
<keyword evidence="1" id="KW-1133">Transmembrane helix</keyword>